<feature type="transmembrane region" description="Helical" evidence="7">
    <location>
        <begin position="180"/>
        <end position="199"/>
    </location>
</feature>
<dbReference type="AlphaFoldDB" id="A0A0D6PMC5"/>
<evidence type="ECO:0000256" key="7">
    <source>
        <dbReference type="SAM" id="Phobius"/>
    </source>
</evidence>
<evidence type="ECO:0000256" key="2">
    <source>
        <dbReference type="ARBA" id="ARBA00022448"/>
    </source>
</evidence>
<evidence type="ECO:0000256" key="5">
    <source>
        <dbReference type="ARBA" id="ARBA00022989"/>
    </source>
</evidence>
<evidence type="ECO:0000256" key="1">
    <source>
        <dbReference type="ARBA" id="ARBA00004651"/>
    </source>
</evidence>
<name>A0A0D6PMC5_9PROT</name>
<keyword evidence="3" id="KW-1003">Cell membrane</keyword>
<dbReference type="Gene3D" id="1.20.1720.10">
    <property type="entry name" value="Multidrug resistance protein D"/>
    <property type="match status" value="1"/>
</dbReference>
<dbReference type="PRINTS" id="PR01036">
    <property type="entry name" value="TCRTETB"/>
</dbReference>
<dbReference type="PROSITE" id="PS50850">
    <property type="entry name" value="MFS"/>
    <property type="match status" value="1"/>
</dbReference>
<feature type="transmembrane region" description="Helical" evidence="7">
    <location>
        <begin position="342"/>
        <end position="361"/>
    </location>
</feature>
<feature type="transmembrane region" description="Helical" evidence="7">
    <location>
        <begin position="21"/>
        <end position="44"/>
    </location>
</feature>
<evidence type="ECO:0000313" key="10">
    <source>
        <dbReference type="Proteomes" id="UP000032668"/>
    </source>
</evidence>
<dbReference type="SUPFAM" id="SSF103473">
    <property type="entry name" value="MFS general substrate transporter"/>
    <property type="match status" value="1"/>
</dbReference>
<evidence type="ECO:0000256" key="6">
    <source>
        <dbReference type="ARBA" id="ARBA00023136"/>
    </source>
</evidence>
<keyword evidence="10" id="KW-1185">Reference proteome</keyword>
<sequence>MSAPAPEEEAELLVPVGRMRLTAVIVAVALFMQNLDSTVVTTALPAMAGSFHVDPLYMSMAVTSYLISLSVFIPASGWVADRFGARQVFRTAVVVFTLGSIFCGFAPNLPVLVASRVVQGLGGAMMLPVGRLLLLRSVSRAQMVSAMAWLTMPALLGPILGPPLGGFIVSFASWRWVFDINVPIGLAGAVAVSLFIPDVREEGRGGHLDSLGILLSGLAMALLMVGLETVGRGLIPLYWTLLAFLGGGLSCLFYVLHARHEENPVLDLSLMRVPTFAISLLAGTLFRVAVGALPFLLPLMLQLGFGKSPLASGLITFAAAAGALLMKFAAQPVLARFGFRSVLVWNGLIAALSMAICAAFRPAWPVWLMDGVLFVAGFFRSLQFTAFNSIAYGDIPRARMSAATTFYSTVQQLSLTMGVVIGAASLEVSSWASGHRVPSLSDYGIAFLVVSGVALLAIPLCARLPRNAGAQLSGHRG</sequence>
<comment type="subcellular location">
    <subcellularLocation>
        <location evidence="1">Cell membrane</location>
        <topology evidence="1">Multi-pass membrane protein</topology>
    </subcellularLocation>
</comment>
<dbReference type="GO" id="GO:0022857">
    <property type="term" value="F:transmembrane transporter activity"/>
    <property type="evidence" value="ECO:0007669"/>
    <property type="project" value="InterPro"/>
</dbReference>
<dbReference type="EMBL" id="BANC01000125">
    <property type="protein sequence ID" value="GAN81954.1"/>
    <property type="molecule type" value="Genomic_DNA"/>
</dbReference>
<feature type="transmembrane region" description="Helical" evidence="7">
    <location>
        <begin position="413"/>
        <end position="431"/>
    </location>
</feature>
<evidence type="ECO:0000259" key="8">
    <source>
        <dbReference type="PROSITE" id="PS50850"/>
    </source>
</evidence>
<dbReference type="PANTHER" id="PTHR42718:SF46">
    <property type="entry name" value="BLR6921 PROTEIN"/>
    <property type="match status" value="1"/>
</dbReference>
<feature type="transmembrane region" description="Helical" evidence="7">
    <location>
        <begin position="56"/>
        <end position="76"/>
    </location>
</feature>
<gene>
    <name evidence="9" type="ORF">Aam_127_033</name>
</gene>
<feature type="transmembrane region" description="Helical" evidence="7">
    <location>
        <begin position="88"/>
        <end position="107"/>
    </location>
</feature>
<feature type="transmembrane region" description="Helical" evidence="7">
    <location>
        <begin position="367"/>
        <end position="392"/>
    </location>
</feature>
<dbReference type="Pfam" id="PF07690">
    <property type="entry name" value="MFS_1"/>
    <property type="match status" value="1"/>
</dbReference>
<dbReference type="Gene3D" id="1.20.1250.20">
    <property type="entry name" value="MFS general substrate transporter like domains"/>
    <property type="match status" value="1"/>
</dbReference>
<evidence type="ECO:0000256" key="4">
    <source>
        <dbReference type="ARBA" id="ARBA00022692"/>
    </source>
</evidence>
<feature type="transmembrane region" description="Helical" evidence="7">
    <location>
        <begin position="113"/>
        <end position="134"/>
    </location>
</feature>
<dbReference type="CDD" id="cd17503">
    <property type="entry name" value="MFS_LmrB_MDR_like"/>
    <property type="match status" value="1"/>
</dbReference>
<feature type="transmembrane region" description="Helical" evidence="7">
    <location>
        <begin position="276"/>
        <end position="297"/>
    </location>
</feature>
<organism evidence="9 10">
    <name type="scientific">Acidocella aminolytica 101 = DSM 11237</name>
    <dbReference type="NCBI Taxonomy" id="1120923"/>
    <lineage>
        <taxon>Bacteria</taxon>
        <taxon>Pseudomonadati</taxon>
        <taxon>Pseudomonadota</taxon>
        <taxon>Alphaproteobacteria</taxon>
        <taxon>Acetobacterales</taxon>
        <taxon>Acidocellaceae</taxon>
        <taxon>Acidocella</taxon>
    </lineage>
</organism>
<feature type="transmembrane region" description="Helical" evidence="7">
    <location>
        <begin position="237"/>
        <end position="256"/>
    </location>
</feature>
<dbReference type="Proteomes" id="UP000032668">
    <property type="component" value="Unassembled WGS sequence"/>
</dbReference>
<reference evidence="9 10" key="1">
    <citation type="submission" date="2012-11" db="EMBL/GenBank/DDBJ databases">
        <title>Whole genome sequence of Acidocella aminolytica 101 = DSM 11237.</title>
        <authorList>
            <person name="Azuma Y."/>
            <person name="Higashiura N."/>
            <person name="Hirakawa H."/>
            <person name="Matsushita K."/>
        </authorList>
    </citation>
    <scope>NUCLEOTIDE SEQUENCE [LARGE SCALE GENOMIC DNA]</scope>
    <source>
        <strain evidence="10">101 / DSM 11237</strain>
    </source>
</reference>
<dbReference type="InterPro" id="IPR036259">
    <property type="entry name" value="MFS_trans_sf"/>
</dbReference>
<feature type="transmembrane region" description="Helical" evidence="7">
    <location>
        <begin position="443"/>
        <end position="462"/>
    </location>
</feature>
<keyword evidence="2" id="KW-0813">Transport</keyword>
<evidence type="ECO:0000313" key="9">
    <source>
        <dbReference type="EMBL" id="GAN81954.1"/>
    </source>
</evidence>
<keyword evidence="6 7" id="KW-0472">Membrane</keyword>
<dbReference type="InterPro" id="IPR011701">
    <property type="entry name" value="MFS"/>
</dbReference>
<accession>A0A0D6PMC5</accession>
<proteinExistence type="predicted"/>
<dbReference type="InterPro" id="IPR020846">
    <property type="entry name" value="MFS_dom"/>
</dbReference>
<keyword evidence="4 7" id="KW-0812">Transmembrane</keyword>
<comment type="caution">
    <text evidence="9">The sequence shown here is derived from an EMBL/GenBank/DDBJ whole genome shotgun (WGS) entry which is preliminary data.</text>
</comment>
<dbReference type="PANTHER" id="PTHR42718">
    <property type="entry name" value="MAJOR FACILITATOR SUPERFAMILY MULTIDRUG TRANSPORTER MFSC"/>
    <property type="match status" value="1"/>
</dbReference>
<feature type="transmembrane region" description="Helical" evidence="7">
    <location>
        <begin position="146"/>
        <end position="174"/>
    </location>
</feature>
<dbReference type="STRING" id="1120923.SAMN02746095_01137"/>
<dbReference type="GO" id="GO:0005886">
    <property type="term" value="C:plasma membrane"/>
    <property type="evidence" value="ECO:0007669"/>
    <property type="project" value="UniProtKB-SubCell"/>
</dbReference>
<feature type="transmembrane region" description="Helical" evidence="7">
    <location>
        <begin position="309"/>
        <end position="330"/>
    </location>
</feature>
<feature type="transmembrane region" description="Helical" evidence="7">
    <location>
        <begin position="211"/>
        <end position="231"/>
    </location>
</feature>
<evidence type="ECO:0000256" key="3">
    <source>
        <dbReference type="ARBA" id="ARBA00022475"/>
    </source>
</evidence>
<keyword evidence="5 7" id="KW-1133">Transmembrane helix</keyword>
<dbReference type="RefSeq" id="WP_306309104.1">
    <property type="nucleotide sequence ID" value="NZ_BANC01000125.1"/>
</dbReference>
<feature type="domain" description="Major facilitator superfamily (MFS) profile" evidence="8">
    <location>
        <begin position="22"/>
        <end position="469"/>
    </location>
</feature>
<protein>
    <submittedName>
        <fullName evidence="9">Major facilitator superfamily multidrug resistance transporter</fullName>
    </submittedName>
</protein>